<keyword evidence="1" id="KW-1133">Transmembrane helix</keyword>
<feature type="transmembrane region" description="Helical" evidence="1">
    <location>
        <begin position="388"/>
        <end position="406"/>
    </location>
</feature>
<dbReference type="OrthoDB" id="5022643at2"/>
<name>A0A4Q8AFD1_9MICC</name>
<organism evidence="2 3">
    <name type="scientific">Zhihengliuella halotolerans</name>
    <dbReference type="NCBI Taxonomy" id="370736"/>
    <lineage>
        <taxon>Bacteria</taxon>
        <taxon>Bacillati</taxon>
        <taxon>Actinomycetota</taxon>
        <taxon>Actinomycetes</taxon>
        <taxon>Micrococcales</taxon>
        <taxon>Micrococcaceae</taxon>
        <taxon>Zhihengliuella</taxon>
    </lineage>
</organism>
<dbReference type="RefSeq" id="WP_130451433.1">
    <property type="nucleotide sequence ID" value="NZ_SHLA01000001.1"/>
</dbReference>
<accession>A0A4Q8AFD1</accession>
<proteinExistence type="predicted"/>
<dbReference type="EMBL" id="SHLA01000001">
    <property type="protein sequence ID" value="RZU62924.1"/>
    <property type="molecule type" value="Genomic_DNA"/>
</dbReference>
<keyword evidence="1" id="KW-0812">Transmembrane</keyword>
<comment type="caution">
    <text evidence="2">The sequence shown here is derived from an EMBL/GenBank/DDBJ whole genome shotgun (WGS) entry which is preliminary data.</text>
</comment>
<sequence length="426" mass="47171">MELIFDLRRNWAILGGKAAVWALLVLTVFNVSSFTSSSNAAVDQSFSQDADVNMYGIVDMLAEPDAFDEFRHSRENLEQLGDFYNELNANKEFDLLSAFASALPLRDFPGDTAFQHGYGDEMTVNGPFEGPDGNTVLDVKSMSINRAAFDFYRLEVAEGRVFDWDAVDYSSGTVPVLLGSSYSDLYEVGDLIDGYLWFEPRQFEIAGILDERASMYYQGELNQYLDHYVLIPYPSVLGDFAADEQSLAGMLYFEMINANVAAPKELSADQVLREIAAASEASGFDQYSLLNLPTYLVQFSLVKSVIQGNAALVQAIGAMLFLGVVVASGFANWQLMRRRRNKTLVFLRLGRSQHAISRMFVRSSMIGYGLTFLATAVAVRMVPASSSGALFTALWVFVLLVVLDSAHQHYLLRRCLDVDSGKAASL</sequence>
<gene>
    <name evidence="2" type="ORF">EV380_2529</name>
</gene>
<evidence type="ECO:0000313" key="2">
    <source>
        <dbReference type="EMBL" id="RZU62924.1"/>
    </source>
</evidence>
<reference evidence="2 3" key="1">
    <citation type="submission" date="2019-02" db="EMBL/GenBank/DDBJ databases">
        <title>Sequencing the genomes of 1000 actinobacteria strains.</title>
        <authorList>
            <person name="Klenk H.-P."/>
        </authorList>
    </citation>
    <scope>NUCLEOTIDE SEQUENCE [LARGE SCALE GENOMIC DNA]</scope>
    <source>
        <strain evidence="2 3">DSM 17364</strain>
    </source>
</reference>
<feature type="transmembrane region" description="Helical" evidence="1">
    <location>
        <begin position="359"/>
        <end position="382"/>
    </location>
</feature>
<protein>
    <recommendedName>
        <fullName evidence="4">MacB-like protein</fullName>
    </recommendedName>
</protein>
<keyword evidence="1" id="KW-0472">Membrane</keyword>
<dbReference type="Proteomes" id="UP000292685">
    <property type="component" value="Unassembled WGS sequence"/>
</dbReference>
<evidence type="ECO:0008006" key="4">
    <source>
        <dbReference type="Google" id="ProtNLM"/>
    </source>
</evidence>
<feature type="transmembrane region" description="Helical" evidence="1">
    <location>
        <begin position="311"/>
        <end position="333"/>
    </location>
</feature>
<dbReference type="AlphaFoldDB" id="A0A4Q8AFD1"/>
<keyword evidence="3" id="KW-1185">Reference proteome</keyword>
<evidence type="ECO:0000313" key="3">
    <source>
        <dbReference type="Proteomes" id="UP000292685"/>
    </source>
</evidence>
<evidence type="ECO:0000256" key="1">
    <source>
        <dbReference type="SAM" id="Phobius"/>
    </source>
</evidence>